<dbReference type="Proteomes" id="UP000660745">
    <property type="component" value="Unassembled WGS sequence"/>
</dbReference>
<name>A0A918E6D0_9ACTN</name>
<protein>
    <submittedName>
        <fullName evidence="1">Uncharacterized protein</fullName>
    </submittedName>
</protein>
<proteinExistence type="predicted"/>
<evidence type="ECO:0000313" key="1">
    <source>
        <dbReference type="EMBL" id="GGP08154.1"/>
    </source>
</evidence>
<reference evidence="1" key="1">
    <citation type="journal article" date="2014" name="Int. J. Syst. Evol. Microbiol.">
        <title>Complete genome sequence of Corynebacterium casei LMG S-19264T (=DSM 44701T), isolated from a smear-ripened cheese.</title>
        <authorList>
            <consortium name="US DOE Joint Genome Institute (JGI-PGF)"/>
            <person name="Walter F."/>
            <person name="Albersmeier A."/>
            <person name="Kalinowski J."/>
            <person name="Ruckert C."/>
        </authorList>
    </citation>
    <scope>NUCLEOTIDE SEQUENCE</scope>
    <source>
        <strain evidence="1">CGMCC 4.7430</strain>
    </source>
</reference>
<comment type="caution">
    <text evidence="1">The sequence shown here is derived from an EMBL/GenBank/DDBJ whole genome shotgun (WGS) entry which is preliminary data.</text>
</comment>
<evidence type="ECO:0000313" key="2">
    <source>
        <dbReference type="Proteomes" id="UP000660745"/>
    </source>
</evidence>
<sequence>MTSRTAFGGITETVADGSADALADALGGTIEDAVVTVPPPLQAVSPTAARRTRPKHLFRGDLAMVTILL</sequence>
<accession>A0A918E6D0</accession>
<dbReference type="AlphaFoldDB" id="A0A918E6D0"/>
<reference evidence="1" key="2">
    <citation type="submission" date="2020-09" db="EMBL/GenBank/DDBJ databases">
        <authorList>
            <person name="Sun Q."/>
            <person name="Zhou Y."/>
        </authorList>
    </citation>
    <scope>NUCLEOTIDE SEQUENCE</scope>
    <source>
        <strain evidence="1">CGMCC 4.7430</strain>
    </source>
</reference>
<gene>
    <name evidence="1" type="ORF">GCM10012278_38730</name>
</gene>
<keyword evidence="2" id="KW-1185">Reference proteome</keyword>
<organism evidence="1 2">
    <name type="scientific">Nonomuraea glycinis</name>
    <dbReference type="NCBI Taxonomy" id="2047744"/>
    <lineage>
        <taxon>Bacteria</taxon>
        <taxon>Bacillati</taxon>
        <taxon>Actinomycetota</taxon>
        <taxon>Actinomycetes</taxon>
        <taxon>Streptosporangiales</taxon>
        <taxon>Streptosporangiaceae</taxon>
        <taxon>Nonomuraea</taxon>
    </lineage>
</organism>
<dbReference type="EMBL" id="BMNK01000006">
    <property type="protein sequence ID" value="GGP08154.1"/>
    <property type="molecule type" value="Genomic_DNA"/>
</dbReference>